<evidence type="ECO:0000313" key="4">
    <source>
        <dbReference type="EMBL" id="MFK2901214.1"/>
    </source>
</evidence>
<keyword evidence="5" id="KW-1185">Reference proteome</keyword>
<evidence type="ECO:0000256" key="2">
    <source>
        <dbReference type="SAM" id="MobiDB-lite"/>
    </source>
</evidence>
<proteinExistence type="predicted"/>
<dbReference type="Pfam" id="PF13018">
    <property type="entry name" value="ESPR"/>
    <property type="match status" value="1"/>
</dbReference>
<feature type="region of interest" description="Disordered" evidence="2">
    <location>
        <begin position="2539"/>
        <end position="2559"/>
    </location>
</feature>
<dbReference type="InterPro" id="IPR051551">
    <property type="entry name" value="Autotransporter_adhesion"/>
</dbReference>
<reference evidence="4 5" key="1">
    <citation type="submission" date="2020-10" db="EMBL/GenBank/DDBJ databases">
        <title>Phylogeny of dyella-like bacteria.</title>
        <authorList>
            <person name="Fu J."/>
        </authorList>
    </citation>
    <scope>NUCLEOTIDE SEQUENCE [LARGE SCALE GENOMIC DNA]</scope>
    <source>
        <strain evidence="4 5">JP1</strain>
    </source>
</reference>
<dbReference type="SMART" id="SM00869">
    <property type="entry name" value="Autotransporter"/>
    <property type="match status" value="1"/>
</dbReference>
<gene>
    <name evidence="4" type="ORF">ISP15_12770</name>
</gene>
<sequence length="2807" mass="267365">MNRIYRIVFNRTLCIPQVVSELATSSGGATIGQVDALPRTELKARALVIALGLALSTFVLPALAQTCTPTTGTLAASCAGTTASNGGTGANGAGATPSAAGSGAGGSSGGAGAGGAFGGAGGAPYPFGTGAGGGGGVYGGGGESGGYFSEAAVAGGGGGTPALVATGSLTVNTGVTVTGGSGGVGASNGNVGYAQFGSNGTPTSFGAGGGGGGAGVSFGVGSASLTNAGTIAGGNGGNGGGGYIPGAGGGGGMGLSVSGAGNTIGNSGLITGGNGGAGGATSASGTNGFVQYAVANGGAGGAGLSVSGSGNTIINSGVITGGAGGAGTDHAGAGGVGVGISGSNNLLITSGLIAGGLDGAGANPSDAVEITGSDNTLELLSGYSFNGNVVSTPGNGNVLSLGGSTSASFGVAAIGAQFTGFDSYLKSGSSTWTLTGTIALVTPWTISAGVLSISSDSALGATTGTVTLNGGTLQTTDASHTLLHNIVVDSGAISASGNLTFNDQVNGANNSLALNSQGVITESGSATIQLGMLTGSSTGSTTLTSASNQIATLGNFTATNFTLATSGNLTLAGNITTTGGSTGLSIEGNLTQSSGAITAGTLTVSATNAVLNDAANNVSILANAIVSESGNFSFVDSSALRITGTVLGGAAAFTDTGGAIVDTGTVTTSGASGTTIGAGTIFQVGNGVAAGSILGNVTNNDELVFQQPSATTVGGVISGSGSLYQESGGSILYLTGADNYTGSTVIQSGTLLVGNGGVAGSISSSPTVMDNGTFGFDLSSSIAYAGVISGSGAFELLGSGTVTLTGTDTYTGGTSIGYGGTLQLGSGGTTGSIGGNVTDNGTLAFDHSSALTFAGVIGGMGGLKQIGTGATTLSGANTYTGATTISGGTLALSGSGSIADSSDVADNGTFSISGTNSGASIMSLSGSGSVTLGNKTLTLSNAANTFSGAMTGSGGLALNAGSETLTGNNTYSGATTINGGTLSVSSGGTVASSSVVDNGMLLADGAGTSVTATMASLTTPFMVGDNGTGALTASHGAAIASANEFNIGQNAGDTGTVAIASDATLSTTGSINVGKYGTGTLSVSGGGSVVDNGFLSIADQAGAHGTITVSDSGSSITEADEIAVGNHDGTGTLTIANGGMVSAPLVVIAADPDAAGTLNIGAAAGSAAVASGTLDTASVAFGNGSGSLVFNLTDAGYVFAPSISGNGAVEVLAGTTIFTADNSYTGSTTIGGGSLQLGNGGASGSIATDVSDNGVLAFNRSDDTTFAGAISGGGSVAQLGPDNLTLSNTNTYGGGTTIAAGTLTGTTGSFGSGAVTDNAAMVLSQSTDGTFANAISGSGSLAVNGAAAITLSGTNSYSGGTTVNGGTLIGDSNSLQGAIVDNAALNFNQGFDGSFAGALSGAGTLGKTGAGALSLSADSSAFTGATSVSGGTLLVDGALGGNVDVTATVGGQGTLSGNVTIENGGVLAPGDQGGSIGTLNVGGDLLMQQGSAYSMDVGTPGAPLGLAGSSDSVSVAGNLTLNGVTLNINDAGGMGPGIYRIFDYAGTLSESNGGITLGTIPAGDTLSIQTLTADKQINLVDSTGLTLSFWNANGQASSTQAGGGSGTWSVTSQTWTDANGDITAPMGPQPGLAIFSGAPGTVTVDNSAGAVSATGLQFASGGYLMTGDTLTLVDNAGAAPIIRVGDGSSNGASYSAEIDNVLAGTAGLAKADYGTLILAGNNTYTGGTTISGGTLQIGNGGTTGSIVGDIANSGALMFDRSDSTSFTGIISGSGSVAQIGGGTLTLTAANTFTGATTISNGTLALSGAGSIASSSGVSDSGTFDISNASNGASINRLSGNGSVQLGAQTLTLTSAADTFSGVIAGNGGLTIAGGTEILTGSNTYAGATTISSGTLALGSGGSIGNSSSVSDSGTLDISSTSNGASINSLSGHGNVVLGTQTLTLTNSADTFSGVIAGSGGLAIASGTEILAGSNTYTGGTTISGGTLALSGGGSIASSAAVNDNGTFDISATNSGASVSSLSGNGTVALGARTLTLTNAADTFSGGIAGSGGLVIASGTEILAGSNTYTGGTTISAGMLQVGDGGAAGSIAGNVLDSGKLVFDRSDVVNFGGSISGKGSVAQSGAGTTVFMGANTYTGGTTINKGTLQVGNGGTAGSIAGNVANNGTLAFDRSDNVVFGGLVSGSGSVMQAGSGSLTLTAANSYSGGTELNGGALDVGSNAVIGSGTLAMAAGTTLNLDASFTLANTITLSGDPTINTGAGQTDTLSGGISEGTQAGDLVKTGTGTLVLTGMDTYTGATNVAGGTLDVEGHLASTVSVANGATLIGNGSMGGLEVASGATIAPGNNSVGTLTVNGNVTMASGSQYQVNATDTGSSDLIKATGTAMLGGGSVVTIAAGNNWKPYTHYTILTTGGGVSGGFGAVSSNFAFLTPTLSYDSNNAYLTLMRNTTGFPVVGVTPNQIHTAAGVEALAFGNNVFDAILPMAVAPARNAFTELSGDNLASTRTAIVDDSRFVRDAINSHLQGVQGSGDVSQSDNDGSIWTSAWGHGGDHDSDGNAARMSDTGSGLLVGADRNLDAWRLGAVAGTGELSNNSTYGAADAHSTDTVFGLYTGYNVDAWQFQGGVAHSWYQTHSHRQIDLAGVSGTDDASYANGVTQAYADGGYQFTFSQSSLTPYVDLARVWMHQASINEVGGPSALDVQANGTSVNYGTLGWRGMFSPTPGLQLHANVGYQHAWGDLESIDTQSFASGGTDSFSVAGLPVSRNAGLVDFGMRFALGKNVSVDASYHGQFARDMKDEGARMSLNVQF</sequence>
<protein>
    <submittedName>
        <fullName evidence="4">Autotransporter-associated beta strand repeat-containing protein</fullName>
    </submittedName>
</protein>
<dbReference type="Gene3D" id="2.160.20.20">
    <property type="match status" value="5"/>
</dbReference>
<dbReference type="SUPFAM" id="SSF103515">
    <property type="entry name" value="Autotransporter"/>
    <property type="match status" value="1"/>
</dbReference>
<dbReference type="InterPro" id="IPR036709">
    <property type="entry name" value="Autotransporte_beta_dom_sf"/>
</dbReference>
<dbReference type="Pfam" id="PF12951">
    <property type="entry name" value="PATR"/>
    <property type="match status" value="17"/>
</dbReference>
<dbReference type="InterPro" id="IPR013425">
    <property type="entry name" value="Autotrns_rpt"/>
</dbReference>
<dbReference type="InterPro" id="IPR005546">
    <property type="entry name" value="Autotransporte_beta"/>
</dbReference>
<feature type="domain" description="Autotransporter" evidence="3">
    <location>
        <begin position="2533"/>
        <end position="2807"/>
    </location>
</feature>
<name>A0ABW8JJQ5_9GAMM</name>
<keyword evidence="1" id="KW-0732">Signal</keyword>
<comment type="caution">
    <text evidence="4">The sequence shown here is derived from an EMBL/GenBank/DDBJ whole genome shotgun (WGS) entry which is preliminary data.</text>
</comment>
<evidence type="ECO:0000256" key="1">
    <source>
        <dbReference type="ARBA" id="ARBA00022729"/>
    </source>
</evidence>
<dbReference type="InterPro" id="IPR012332">
    <property type="entry name" value="Autotransporter_pectin_lyase_C"/>
</dbReference>
<evidence type="ECO:0000259" key="3">
    <source>
        <dbReference type="PROSITE" id="PS51208"/>
    </source>
</evidence>
<dbReference type="RefSeq" id="WP_404547913.1">
    <property type="nucleotide sequence ID" value="NZ_JADIKJ010000014.1"/>
</dbReference>
<dbReference type="InterPro" id="IPR024973">
    <property type="entry name" value="ESPR"/>
</dbReference>
<dbReference type="Proteomes" id="UP001620461">
    <property type="component" value="Unassembled WGS sequence"/>
</dbReference>
<dbReference type="SUPFAM" id="SSF51126">
    <property type="entry name" value="Pectin lyase-like"/>
    <property type="match status" value="6"/>
</dbReference>
<organism evidence="4 5">
    <name type="scientific">Dyella jejuensis</name>
    <dbReference type="NCBI Taxonomy" id="1432009"/>
    <lineage>
        <taxon>Bacteria</taxon>
        <taxon>Pseudomonadati</taxon>
        <taxon>Pseudomonadota</taxon>
        <taxon>Gammaproteobacteria</taxon>
        <taxon>Lysobacterales</taxon>
        <taxon>Rhodanobacteraceae</taxon>
        <taxon>Dyella</taxon>
    </lineage>
</organism>
<dbReference type="PANTHER" id="PTHR35037:SF3">
    <property type="entry name" value="C-TERMINAL REGION OF AIDA-LIKE PROTEIN"/>
    <property type="match status" value="1"/>
</dbReference>
<dbReference type="InterPro" id="IPR011050">
    <property type="entry name" value="Pectin_lyase_fold/virulence"/>
</dbReference>
<dbReference type="NCBIfam" id="TIGR02601">
    <property type="entry name" value="autotrns_rpt"/>
    <property type="match status" value="14"/>
</dbReference>
<accession>A0ABW8JJQ5</accession>
<dbReference type="PANTHER" id="PTHR35037">
    <property type="entry name" value="C-TERMINAL REGION OF AIDA-LIKE PROTEIN"/>
    <property type="match status" value="1"/>
</dbReference>
<dbReference type="PROSITE" id="PS51208">
    <property type="entry name" value="AUTOTRANSPORTER"/>
    <property type="match status" value="1"/>
</dbReference>
<dbReference type="EMBL" id="JADIKJ010000014">
    <property type="protein sequence ID" value="MFK2901214.1"/>
    <property type="molecule type" value="Genomic_DNA"/>
</dbReference>
<evidence type="ECO:0000313" key="5">
    <source>
        <dbReference type="Proteomes" id="UP001620461"/>
    </source>
</evidence>